<feature type="domain" description="NADP-dependent oxidoreductase" evidence="2">
    <location>
        <begin position="76"/>
        <end position="195"/>
    </location>
</feature>
<dbReference type="EMBL" id="CACTIH010005585">
    <property type="protein sequence ID" value="CAA2998257.1"/>
    <property type="molecule type" value="Genomic_DNA"/>
</dbReference>
<dbReference type="InterPro" id="IPR050523">
    <property type="entry name" value="AKR_Detox_Biosynth"/>
</dbReference>
<dbReference type="InterPro" id="IPR036812">
    <property type="entry name" value="NAD(P)_OxRdtase_dom_sf"/>
</dbReference>
<name>A0A8S0T0S2_OLEEU</name>
<gene>
    <name evidence="3" type="ORF">OLEA9_A074281</name>
</gene>
<dbReference type="Proteomes" id="UP000594638">
    <property type="component" value="Unassembled WGS sequence"/>
</dbReference>
<reference evidence="3 4" key="1">
    <citation type="submission" date="2019-12" db="EMBL/GenBank/DDBJ databases">
        <authorList>
            <person name="Alioto T."/>
            <person name="Alioto T."/>
            <person name="Gomez Garrido J."/>
        </authorList>
    </citation>
    <scope>NUCLEOTIDE SEQUENCE [LARGE SCALE GENOMIC DNA]</scope>
</reference>
<dbReference type="Gramene" id="OE9A074281T1">
    <property type="protein sequence ID" value="OE9A074281C1"/>
    <property type="gene ID" value="OE9A074281"/>
</dbReference>
<sequence>MSSSSCSSVIPGILSNNRNLTYTLSRRNFTRHLTSPCNGGRKLGLHLKKKNSLIVSVKGEALQYRKLGDSDLVISEITLGTMTFGEQNTEKEAHELLSYSFESGINAIDTAEMYPVPVKKETQGRTDLYIGSWLKSQPRDKVILATKIAGYSEQSSYLRDDAKVVRVDAANIRESVEKSLKRLNTDYIDLLQIHW</sequence>
<dbReference type="Gene3D" id="3.20.20.100">
    <property type="entry name" value="NADP-dependent oxidoreductase domain"/>
    <property type="match status" value="1"/>
</dbReference>
<organism evidence="3 4">
    <name type="scientific">Olea europaea subsp. europaea</name>
    <dbReference type="NCBI Taxonomy" id="158383"/>
    <lineage>
        <taxon>Eukaryota</taxon>
        <taxon>Viridiplantae</taxon>
        <taxon>Streptophyta</taxon>
        <taxon>Embryophyta</taxon>
        <taxon>Tracheophyta</taxon>
        <taxon>Spermatophyta</taxon>
        <taxon>Magnoliopsida</taxon>
        <taxon>eudicotyledons</taxon>
        <taxon>Gunneridae</taxon>
        <taxon>Pentapetalae</taxon>
        <taxon>asterids</taxon>
        <taxon>lamiids</taxon>
        <taxon>Lamiales</taxon>
        <taxon>Oleaceae</taxon>
        <taxon>Oleeae</taxon>
        <taxon>Olea</taxon>
    </lineage>
</organism>
<evidence type="ECO:0000313" key="3">
    <source>
        <dbReference type="EMBL" id="CAA2998257.1"/>
    </source>
</evidence>
<accession>A0A8S0T0S2</accession>
<dbReference type="Pfam" id="PF00248">
    <property type="entry name" value="Aldo_ket_red"/>
    <property type="match status" value="1"/>
</dbReference>
<dbReference type="SUPFAM" id="SSF51430">
    <property type="entry name" value="NAD(P)-linked oxidoreductase"/>
    <property type="match status" value="1"/>
</dbReference>
<evidence type="ECO:0000313" key="4">
    <source>
        <dbReference type="Proteomes" id="UP000594638"/>
    </source>
</evidence>
<protein>
    <submittedName>
        <fullName evidence="3">Aldo-keto reductase</fullName>
    </submittedName>
</protein>
<comment type="caution">
    <text evidence="3">The sequence shown here is derived from an EMBL/GenBank/DDBJ whole genome shotgun (WGS) entry which is preliminary data.</text>
</comment>
<keyword evidence="4" id="KW-1185">Reference proteome</keyword>
<dbReference type="InterPro" id="IPR023210">
    <property type="entry name" value="NADP_OxRdtase_dom"/>
</dbReference>
<dbReference type="AlphaFoldDB" id="A0A8S0T0S2"/>
<dbReference type="OrthoDB" id="2310150at2759"/>
<dbReference type="PANTHER" id="PTHR43364:SF4">
    <property type="entry name" value="NAD(P)-LINKED OXIDOREDUCTASE SUPERFAMILY PROTEIN"/>
    <property type="match status" value="1"/>
</dbReference>
<proteinExistence type="predicted"/>
<evidence type="ECO:0000259" key="2">
    <source>
        <dbReference type="Pfam" id="PF00248"/>
    </source>
</evidence>
<dbReference type="PANTHER" id="PTHR43364">
    <property type="entry name" value="NADH-SPECIFIC METHYLGLYOXAL REDUCTASE-RELATED"/>
    <property type="match status" value="1"/>
</dbReference>
<dbReference type="GO" id="GO:0016491">
    <property type="term" value="F:oxidoreductase activity"/>
    <property type="evidence" value="ECO:0007669"/>
    <property type="project" value="UniProtKB-KW"/>
</dbReference>
<evidence type="ECO:0000256" key="1">
    <source>
        <dbReference type="ARBA" id="ARBA00023002"/>
    </source>
</evidence>
<keyword evidence="1" id="KW-0560">Oxidoreductase</keyword>